<sequence>MGRLSTTSGGRLVTKKADIYTAEGLAEFAREKGFEKEAERIVEKPKLSFLQRLGRTLTAFETGNALYQKRYEDKSFVKTYAGDIFRGLKTGITGREEIKATPKKTFKDILTQEGMKDRPGKLDAVDIIGLAGDILTDPLTFFGGALGKGIAKTVKVGVGVSKKLPVAGKLVKVGEESIKDLFKPFHKIEKLGKKGIDYRSAFERHVKGTRSQVNDFLSEAAIRGKAIKKEVGRKEFLKAGKKIGEAIETGAQTGNKAMDDMLNYLTDFSSQRGKQLVEREIITGELPNWMHHMLTPQAADHLRLGGQFQGMSKILRVAKGKHRKLEGTAKEINEWAQKKFGMDMFEEDAFKAFAKSGADSIRSVETYDFLKRVGTQFGKKTNKDFVDEFGVRWVKSKAGGISEKALGDVRLPKAIVDHLDETTKILTNDEATNSFLRLFDKAQSFWKGTVTGYFPAFHTRNAIGGMFNNWIAGIKNPLVYKTANDVLKKKAGFITTKAGKKIGYDELRIMLKEYGVVGQTGYLDVGQFLTKEISPNLAQKATRLPQQVMGVVENNLRAPLFIDGIKKGLTAEQAARRVIKYHFDYMPEGFTAFEKNIMKRVIPFYTWTRHNVPLQIEQMIMQPGKYAGVFKTQRAWGVKPSSEEEGVLPRWLKERFTIKAEGGYWSGIGLPLEEATEKLSAPLRGFGISMSPFIKTPIEQLTGYNIFKEKKIDEDDYGKYYKNAPQFLKDYLQMKEHKTAKGEKYYTVNPRRKYWLEAIGSRGLSTAMRVANATDDKKNLMTLITTIRKYDYDIEDLQRWSDTDKRKELEAALIRAGELKEFTGTYVPK</sequence>
<proteinExistence type="predicted"/>
<evidence type="ECO:0000313" key="1">
    <source>
        <dbReference type="EMBL" id="QJA46890.1"/>
    </source>
</evidence>
<protein>
    <submittedName>
        <fullName evidence="1">Putative ribonucleoside-triphosphate reductase</fullName>
    </submittedName>
</protein>
<dbReference type="AlphaFoldDB" id="A0A6H1ZI67"/>
<gene>
    <name evidence="1" type="ORF">TM448A00549_0027</name>
</gene>
<organism evidence="1">
    <name type="scientific">viral metagenome</name>
    <dbReference type="NCBI Taxonomy" id="1070528"/>
    <lineage>
        <taxon>unclassified sequences</taxon>
        <taxon>metagenomes</taxon>
        <taxon>organismal metagenomes</taxon>
    </lineage>
</organism>
<reference evidence="1" key="1">
    <citation type="submission" date="2020-03" db="EMBL/GenBank/DDBJ databases">
        <title>The deep terrestrial virosphere.</title>
        <authorList>
            <person name="Holmfeldt K."/>
            <person name="Nilsson E."/>
            <person name="Simone D."/>
            <person name="Lopez-Fernandez M."/>
            <person name="Wu X."/>
            <person name="de Brujin I."/>
            <person name="Lundin D."/>
            <person name="Andersson A."/>
            <person name="Bertilsson S."/>
            <person name="Dopson M."/>
        </authorList>
    </citation>
    <scope>NUCLEOTIDE SEQUENCE</scope>
    <source>
        <strain evidence="1">TM448A00549</strain>
    </source>
</reference>
<accession>A0A6H1ZI67</accession>
<name>A0A6H1ZI67_9ZZZZ</name>
<dbReference type="EMBL" id="MT144024">
    <property type="protein sequence ID" value="QJA46890.1"/>
    <property type="molecule type" value="Genomic_DNA"/>
</dbReference>